<name>A0A7R9DDS9_TIMPO</name>
<keyword evidence="1" id="KW-0328">Glycosyltransferase</keyword>
<gene>
    <name evidence="3" type="ORF">TPSB3V08_LOCUS8628</name>
</gene>
<evidence type="ECO:0000256" key="2">
    <source>
        <dbReference type="ARBA" id="ARBA00022679"/>
    </source>
</evidence>
<sequence length="196" mass="22087">MRIVIKEEINRRNLLGLPRNPELAMLSVIWVPLGASGCLWMPAHPATSLPKHSALHAVSVEIALTILKLQTKLYDHFLPLVDHFLPLDDHFLPLVDHFLPLVDHFLPLDDHFLPLDVGKAAFYKTVEEARTLAHQIINVSKGLDVPTSVALTSKYFMLEFSIFMLQSENYSPFIITKRDATALVVSMSDSDLKNHS</sequence>
<protein>
    <submittedName>
        <fullName evidence="3">Uncharacterized protein</fullName>
    </submittedName>
</protein>
<reference evidence="3" key="1">
    <citation type="submission" date="2020-11" db="EMBL/GenBank/DDBJ databases">
        <authorList>
            <person name="Tran Van P."/>
        </authorList>
    </citation>
    <scope>NUCLEOTIDE SEQUENCE</scope>
</reference>
<accession>A0A7R9DDS9</accession>
<organism evidence="3">
    <name type="scientific">Timema poppense</name>
    <name type="common">Walking stick</name>
    <dbReference type="NCBI Taxonomy" id="170557"/>
    <lineage>
        <taxon>Eukaryota</taxon>
        <taxon>Metazoa</taxon>
        <taxon>Ecdysozoa</taxon>
        <taxon>Arthropoda</taxon>
        <taxon>Hexapoda</taxon>
        <taxon>Insecta</taxon>
        <taxon>Pterygota</taxon>
        <taxon>Neoptera</taxon>
        <taxon>Polyneoptera</taxon>
        <taxon>Phasmatodea</taxon>
        <taxon>Timematodea</taxon>
        <taxon>Timematoidea</taxon>
        <taxon>Timematidae</taxon>
        <taxon>Timema</taxon>
    </lineage>
</organism>
<dbReference type="AlphaFoldDB" id="A0A7R9DDS9"/>
<keyword evidence="2" id="KW-0808">Transferase</keyword>
<dbReference type="Gene3D" id="3.40.1030.10">
    <property type="entry name" value="Nucleoside phosphorylase/phosphoribosyltransferase catalytic domain"/>
    <property type="match status" value="1"/>
</dbReference>
<dbReference type="InterPro" id="IPR035902">
    <property type="entry name" value="Nuc_phospho_transferase"/>
</dbReference>
<evidence type="ECO:0000313" key="3">
    <source>
        <dbReference type="EMBL" id="CAD7412785.1"/>
    </source>
</evidence>
<dbReference type="EMBL" id="OD006310">
    <property type="protein sequence ID" value="CAD7412785.1"/>
    <property type="molecule type" value="Genomic_DNA"/>
</dbReference>
<dbReference type="GO" id="GO:0016757">
    <property type="term" value="F:glycosyltransferase activity"/>
    <property type="evidence" value="ECO:0007669"/>
    <property type="project" value="UniProtKB-KW"/>
</dbReference>
<proteinExistence type="predicted"/>
<evidence type="ECO:0000256" key="1">
    <source>
        <dbReference type="ARBA" id="ARBA00022676"/>
    </source>
</evidence>